<organism evidence="14">
    <name type="scientific">marine metagenome</name>
    <dbReference type="NCBI Taxonomy" id="408172"/>
    <lineage>
        <taxon>unclassified sequences</taxon>
        <taxon>metagenomes</taxon>
        <taxon>ecological metagenomes</taxon>
    </lineage>
</organism>
<keyword evidence="10" id="KW-0234">DNA repair</keyword>
<dbReference type="GO" id="GO:0051539">
    <property type="term" value="F:4 iron, 4 sulfur cluster binding"/>
    <property type="evidence" value="ECO:0007669"/>
    <property type="project" value="UniProtKB-KW"/>
</dbReference>
<dbReference type="InterPro" id="IPR023170">
    <property type="entry name" value="HhH_base_excis_C"/>
</dbReference>
<accession>A0A381ZWH4</accession>
<dbReference type="GO" id="GO:0046872">
    <property type="term" value="F:metal ion binding"/>
    <property type="evidence" value="ECO:0007669"/>
    <property type="project" value="UniProtKB-KW"/>
</dbReference>
<evidence type="ECO:0000256" key="6">
    <source>
        <dbReference type="ARBA" id="ARBA00022801"/>
    </source>
</evidence>
<comment type="cofactor">
    <cofactor evidence="1">
        <name>[4Fe-4S] cluster</name>
        <dbReference type="ChEBI" id="CHEBI:49883"/>
    </cofactor>
</comment>
<keyword evidence="11" id="KW-0456">Lyase</keyword>
<evidence type="ECO:0000256" key="4">
    <source>
        <dbReference type="ARBA" id="ARBA00022723"/>
    </source>
</evidence>
<keyword evidence="8" id="KW-0411">Iron-sulfur</keyword>
<dbReference type="InterPro" id="IPR003651">
    <property type="entry name" value="Endonuclease3_FeS-loop_motif"/>
</dbReference>
<dbReference type="NCBIfam" id="TIGR01083">
    <property type="entry name" value="nth"/>
    <property type="match status" value="1"/>
</dbReference>
<dbReference type="InterPro" id="IPR005759">
    <property type="entry name" value="Nth"/>
</dbReference>
<dbReference type="GO" id="GO:0003677">
    <property type="term" value="F:DNA binding"/>
    <property type="evidence" value="ECO:0007669"/>
    <property type="project" value="UniProtKB-KW"/>
</dbReference>
<sequence length="210" mass="24182">MEKYKIDRIFRLLSKENPHPKTELKYINQYTFLISVVLSAQSTDVSVNKVTKDLFKIAKNPKEMLDLGEKNLKKFIKTIGLYNSKAKNVILLSKAIIKKYNNKIPEEFDKLVSLPGVGNKTASVYQNAILKLPRIAVDTHVFRVSNRLGIVRTKTADQTQLQLEKIIPKKWKMNAHQLLILHGRRVCKSQNPSCDQCLLNKWCSYNQVNL</sequence>
<dbReference type="Gene3D" id="1.10.1670.10">
    <property type="entry name" value="Helix-hairpin-Helix base-excision DNA repair enzymes (C-terminal)"/>
    <property type="match status" value="1"/>
</dbReference>
<dbReference type="Pfam" id="PF00730">
    <property type="entry name" value="HhH-GPD"/>
    <property type="match status" value="1"/>
</dbReference>
<evidence type="ECO:0000256" key="9">
    <source>
        <dbReference type="ARBA" id="ARBA00023125"/>
    </source>
</evidence>
<dbReference type="FunFam" id="1.10.1670.10:FF:000001">
    <property type="entry name" value="Endonuclease III"/>
    <property type="match status" value="1"/>
</dbReference>
<evidence type="ECO:0000256" key="2">
    <source>
        <dbReference type="ARBA" id="ARBA00008343"/>
    </source>
</evidence>
<dbReference type="AlphaFoldDB" id="A0A381ZWH4"/>
<keyword evidence="3" id="KW-0004">4Fe-4S</keyword>
<evidence type="ECO:0000256" key="5">
    <source>
        <dbReference type="ARBA" id="ARBA00022763"/>
    </source>
</evidence>
<keyword evidence="5" id="KW-0227">DNA damage</keyword>
<evidence type="ECO:0000256" key="1">
    <source>
        <dbReference type="ARBA" id="ARBA00001966"/>
    </source>
</evidence>
<evidence type="ECO:0000259" key="13">
    <source>
        <dbReference type="SMART" id="SM00478"/>
    </source>
</evidence>
<protein>
    <recommendedName>
        <fullName evidence="13">HhH-GPD domain-containing protein</fullName>
    </recommendedName>
</protein>
<dbReference type="GO" id="GO:0006285">
    <property type="term" value="P:base-excision repair, AP site formation"/>
    <property type="evidence" value="ECO:0007669"/>
    <property type="project" value="TreeGrafter"/>
</dbReference>
<evidence type="ECO:0000256" key="7">
    <source>
        <dbReference type="ARBA" id="ARBA00023004"/>
    </source>
</evidence>
<comment type="similarity">
    <text evidence="2">Belongs to the Nth/MutY family.</text>
</comment>
<evidence type="ECO:0000256" key="3">
    <source>
        <dbReference type="ARBA" id="ARBA00022485"/>
    </source>
</evidence>
<dbReference type="EMBL" id="UINC01022954">
    <property type="protein sequence ID" value="SVA93648.1"/>
    <property type="molecule type" value="Genomic_DNA"/>
</dbReference>
<dbReference type="FunFam" id="1.10.340.30:FF:000001">
    <property type="entry name" value="Endonuclease III"/>
    <property type="match status" value="1"/>
</dbReference>
<dbReference type="PANTHER" id="PTHR10359">
    <property type="entry name" value="A/G-SPECIFIC ADENINE GLYCOSYLASE/ENDONUCLEASE III"/>
    <property type="match status" value="1"/>
</dbReference>
<evidence type="ECO:0000256" key="10">
    <source>
        <dbReference type="ARBA" id="ARBA00023204"/>
    </source>
</evidence>
<keyword evidence="4" id="KW-0479">Metal-binding</keyword>
<dbReference type="SUPFAM" id="SSF48150">
    <property type="entry name" value="DNA-glycosylase"/>
    <property type="match status" value="1"/>
</dbReference>
<dbReference type="InterPro" id="IPR011257">
    <property type="entry name" value="DNA_glycosylase"/>
</dbReference>
<dbReference type="GO" id="GO:0003906">
    <property type="term" value="F:DNA-(apurinic or apyrimidinic site) endonuclease activity"/>
    <property type="evidence" value="ECO:0007669"/>
    <property type="project" value="InterPro"/>
</dbReference>
<dbReference type="InterPro" id="IPR003265">
    <property type="entry name" value="HhH-GPD_domain"/>
</dbReference>
<reference evidence="14" key="1">
    <citation type="submission" date="2018-05" db="EMBL/GenBank/DDBJ databases">
        <authorList>
            <person name="Lanie J.A."/>
            <person name="Ng W.-L."/>
            <person name="Kazmierczak K.M."/>
            <person name="Andrzejewski T.M."/>
            <person name="Davidsen T.M."/>
            <person name="Wayne K.J."/>
            <person name="Tettelin H."/>
            <person name="Glass J.I."/>
            <person name="Rusch D."/>
            <person name="Podicherti R."/>
            <person name="Tsui H.-C.T."/>
            <person name="Winkler M.E."/>
        </authorList>
    </citation>
    <scope>NUCLEOTIDE SEQUENCE</scope>
</reference>
<evidence type="ECO:0000313" key="14">
    <source>
        <dbReference type="EMBL" id="SVA93648.1"/>
    </source>
</evidence>
<dbReference type="SMART" id="SM00525">
    <property type="entry name" value="FES"/>
    <property type="match status" value="1"/>
</dbReference>
<keyword evidence="12" id="KW-0326">Glycosidase</keyword>
<evidence type="ECO:0000256" key="11">
    <source>
        <dbReference type="ARBA" id="ARBA00023239"/>
    </source>
</evidence>
<dbReference type="HAMAP" id="MF_00942">
    <property type="entry name" value="Nth"/>
    <property type="match status" value="1"/>
</dbReference>
<dbReference type="CDD" id="cd00056">
    <property type="entry name" value="ENDO3c"/>
    <property type="match status" value="1"/>
</dbReference>
<dbReference type="PIRSF" id="PIRSF001435">
    <property type="entry name" value="Nth"/>
    <property type="match status" value="1"/>
</dbReference>
<dbReference type="Gene3D" id="1.10.340.30">
    <property type="entry name" value="Hypothetical protein, domain 2"/>
    <property type="match status" value="1"/>
</dbReference>
<keyword evidence="7" id="KW-0408">Iron</keyword>
<dbReference type="PANTHER" id="PTHR10359:SF18">
    <property type="entry name" value="ENDONUCLEASE III"/>
    <property type="match status" value="1"/>
</dbReference>
<name>A0A381ZWH4_9ZZZZ</name>
<gene>
    <name evidence="14" type="ORF">METZ01_LOCUS146502</name>
</gene>
<dbReference type="SMART" id="SM00478">
    <property type="entry name" value="ENDO3c"/>
    <property type="match status" value="1"/>
</dbReference>
<evidence type="ECO:0000256" key="8">
    <source>
        <dbReference type="ARBA" id="ARBA00023014"/>
    </source>
</evidence>
<proteinExistence type="inferred from homology"/>
<keyword evidence="6" id="KW-0378">Hydrolase</keyword>
<keyword evidence="9" id="KW-0238">DNA-binding</keyword>
<dbReference type="GO" id="GO:0019104">
    <property type="term" value="F:DNA N-glycosylase activity"/>
    <property type="evidence" value="ECO:0007669"/>
    <property type="project" value="UniProtKB-ARBA"/>
</dbReference>
<feature type="domain" description="HhH-GPD" evidence="13">
    <location>
        <begin position="38"/>
        <end position="185"/>
    </location>
</feature>
<evidence type="ECO:0000256" key="12">
    <source>
        <dbReference type="ARBA" id="ARBA00023295"/>
    </source>
</evidence>
<dbReference type="GO" id="GO:0016829">
    <property type="term" value="F:lyase activity"/>
    <property type="evidence" value="ECO:0007669"/>
    <property type="project" value="UniProtKB-KW"/>
</dbReference>